<protein>
    <submittedName>
        <fullName evidence="1">Uncharacterized protein</fullName>
    </submittedName>
</protein>
<dbReference type="Proteomes" id="UP001501455">
    <property type="component" value="Unassembled WGS sequence"/>
</dbReference>
<keyword evidence="2" id="KW-1185">Reference proteome</keyword>
<organism evidence="1 2">
    <name type="scientific">Streptomyces prasinosporus</name>
    <dbReference type="NCBI Taxonomy" id="68256"/>
    <lineage>
        <taxon>Bacteria</taxon>
        <taxon>Bacillati</taxon>
        <taxon>Actinomycetota</taxon>
        <taxon>Actinomycetes</taxon>
        <taxon>Kitasatosporales</taxon>
        <taxon>Streptomycetaceae</taxon>
        <taxon>Streptomyces</taxon>
        <taxon>Streptomyces albogriseolus group</taxon>
    </lineage>
</organism>
<dbReference type="EMBL" id="BAAAXF010000018">
    <property type="protein sequence ID" value="GAA3494647.1"/>
    <property type="molecule type" value="Genomic_DNA"/>
</dbReference>
<proteinExistence type="predicted"/>
<evidence type="ECO:0000313" key="2">
    <source>
        <dbReference type="Proteomes" id="UP001501455"/>
    </source>
</evidence>
<comment type="caution">
    <text evidence="1">The sequence shown here is derived from an EMBL/GenBank/DDBJ whole genome shotgun (WGS) entry which is preliminary data.</text>
</comment>
<reference evidence="2" key="1">
    <citation type="journal article" date="2019" name="Int. J. Syst. Evol. Microbiol.">
        <title>The Global Catalogue of Microorganisms (GCM) 10K type strain sequencing project: providing services to taxonomists for standard genome sequencing and annotation.</title>
        <authorList>
            <consortium name="The Broad Institute Genomics Platform"/>
            <consortium name="The Broad Institute Genome Sequencing Center for Infectious Disease"/>
            <person name="Wu L."/>
            <person name="Ma J."/>
        </authorList>
    </citation>
    <scope>NUCLEOTIDE SEQUENCE [LARGE SCALE GENOMIC DNA]</scope>
    <source>
        <strain evidence="2">JCM 4816</strain>
    </source>
</reference>
<accession>A0ABP6THE7</accession>
<sequence>MDAMTCRCLIAREVEMSGGRREWVHGFVCGKPSLVHRSGQGVCADHVTVTWPCPAPLRAGQDGTR</sequence>
<gene>
    <name evidence="1" type="ORF">GCM10019016_017470</name>
</gene>
<name>A0ABP6THE7_9ACTN</name>
<evidence type="ECO:0000313" key="1">
    <source>
        <dbReference type="EMBL" id="GAA3494647.1"/>
    </source>
</evidence>